<evidence type="ECO:0000313" key="2">
    <source>
        <dbReference type="EMBL" id="GAA2224808.1"/>
    </source>
</evidence>
<evidence type="ECO:0000256" key="1">
    <source>
        <dbReference type="SAM" id="SignalP"/>
    </source>
</evidence>
<gene>
    <name evidence="2" type="ORF">GCM10009851_05400</name>
</gene>
<keyword evidence="1" id="KW-0732">Signal</keyword>
<feature type="signal peptide" evidence="1">
    <location>
        <begin position="1"/>
        <end position="40"/>
    </location>
</feature>
<feature type="chain" id="PRO_5045825326" evidence="1">
    <location>
        <begin position="41"/>
        <end position="636"/>
    </location>
</feature>
<comment type="caution">
    <text evidence="2">The sequence shown here is derived from an EMBL/GenBank/DDBJ whole genome shotgun (WGS) entry which is preliminary data.</text>
</comment>
<organism evidence="2 3">
    <name type="scientific">Herbiconiux moechotypicola</name>
    <dbReference type="NCBI Taxonomy" id="637393"/>
    <lineage>
        <taxon>Bacteria</taxon>
        <taxon>Bacillati</taxon>
        <taxon>Actinomycetota</taxon>
        <taxon>Actinomycetes</taxon>
        <taxon>Micrococcales</taxon>
        <taxon>Microbacteriaceae</taxon>
        <taxon>Herbiconiux</taxon>
    </lineage>
</organism>
<reference evidence="2 3" key="1">
    <citation type="journal article" date="2019" name="Int. J. Syst. Evol. Microbiol.">
        <title>The Global Catalogue of Microorganisms (GCM) 10K type strain sequencing project: providing services to taxonomists for standard genome sequencing and annotation.</title>
        <authorList>
            <consortium name="The Broad Institute Genomics Platform"/>
            <consortium name="The Broad Institute Genome Sequencing Center for Infectious Disease"/>
            <person name="Wu L."/>
            <person name="Ma J."/>
        </authorList>
    </citation>
    <scope>NUCLEOTIDE SEQUENCE [LARGE SCALE GENOMIC DNA]</scope>
    <source>
        <strain evidence="2 3">JCM 16117</strain>
    </source>
</reference>
<accession>A0ABN3D9C4</accession>
<keyword evidence="3" id="KW-1185">Reference proteome</keyword>
<sequence>MHRCTRPMWGVVVKGFVPLKRALVVAAATVGLLSAPLVGAGTANAAADVLPPTFVSGSVDKKTFNLGDGPATFTVTVKASDPSGVEAPFVTAGSATTSQGAGFGQMSLVAGTAKNGTWQHTITIPATAAPGLWTVTLYPLADSLGNGTTDFKTIASVTLNAAAPADTSPPTFLGASVDKNRFNLKDGPATFTVTLKASDPSGVEAPFITAGSTTTTQGAGFGQMSLVSGTTKNGTWQRTITIPSTAAPGLWNITLYPLGDSLGNGTTEFRTIASVTLTTRPALPAGSPTITGSPVVGGQLTTKAGIWPAGTTFTYQWVADGVDVVDATSKSFTPTAATVGKKISVRVTGSLTGYDPTSVTTAPTGAVGLGTLTAGTPTIKGSAAVGASLRATAGTWTSSAALTYQWTAGGVAVPGATKSTFTPTASLLGKQVDVRVTGTLAGYTSRTTKSASTAAIAKGTLIAPTPTVGGTPKTGVALTAKTGSWTAGTKFTYAWFADSKAIAGASSSSFIPTAAQVGKKISVRVTGTLAGYTTVTRTSAQTTIVAKGTQSAAAPTIAGTPKVGTVLTVKTGGWRAGTTLRYQWIASGKAITGATKSTFTPTRAQIGHKISVTVTGSLPGYSDLSKTSAQTPIVVR</sequence>
<evidence type="ECO:0000313" key="3">
    <source>
        <dbReference type="Proteomes" id="UP001500929"/>
    </source>
</evidence>
<proteinExistence type="predicted"/>
<dbReference type="EMBL" id="BAAAQY010000001">
    <property type="protein sequence ID" value="GAA2224808.1"/>
    <property type="molecule type" value="Genomic_DNA"/>
</dbReference>
<dbReference type="Gene3D" id="2.60.40.2700">
    <property type="match status" value="4"/>
</dbReference>
<dbReference type="Proteomes" id="UP001500929">
    <property type="component" value="Unassembled WGS sequence"/>
</dbReference>
<protein>
    <submittedName>
        <fullName evidence="2">Uncharacterized protein</fullName>
    </submittedName>
</protein>
<name>A0ABN3D9C4_9MICO</name>